<evidence type="ECO:0000256" key="9">
    <source>
        <dbReference type="ARBA" id="ARBA00023102"/>
    </source>
</evidence>
<dbReference type="PANTHER" id="PTHR43090">
    <property type="entry name" value="1-(5-PHOSPHORIBOSYL)-5-[(5-PHOSPHORIBOSYLAMINO)METHYLIDENEAMINO] IMIDAZOLE-4-CARBOXAMIDE ISOMERASE"/>
    <property type="match status" value="1"/>
</dbReference>
<evidence type="ECO:0000256" key="11">
    <source>
        <dbReference type="ARBA" id="ARBA00030547"/>
    </source>
</evidence>
<evidence type="ECO:0000256" key="1">
    <source>
        <dbReference type="ARBA" id="ARBA00000901"/>
    </source>
</evidence>
<dbReference type="InterPro" id="IPR023016">
    <property type="entry name" value="HisA/PriA"/>
</dbReference>
<comment type="similarity">
    <text evidence="4 12 13">Belongs to the HisA/HisF family.</text>
</comment>
<dbReference type="Gene3D" id="3.20.20.70">
    <property type="entry name" value="Aldolase class I"/>
    <property type="match status" value="1"/>
</dbReference>
<evidence type="ECO:0000256" key="10">
    <source>
        <dbReference type="ARBA" id="ARBA00023235"/>
    </source>
</evidence>
<keyword evidence="8 12" id="KW-0028">Amino-acid biosynthesis</keyword>
<dbReference type="InterPro" id="IPR006063">
    <property type="entry name" value="HisA_bact_arch"/>
</dbReference>
<dbReference type="GO" id="GO:0000162">
    <property type="term" value="P:L-tryptophan biosynthetic process"/>
    <property type="evidence" value="ECO:0007669"/>
    <property type="project" value="TreeGrafter"/>
</dbReference>
<evidence type="ECO:0000256" key="6">
    <source>
        <dbReference type="ARBA" id="ARBA00018464"/>
    </source>
</evidence>
<dbReference type="CDD" id="cd04732">
    <property type="entry name" value="HisA"/>
    <property type="match status" value="1"/>
</dbReference>
<dbReference type="EMBL" id="MEUA01000028">
    <property type="protein sequence ID" value="OGC14897.1"/>
    <property type="molecule type" value="Genomic_DNA"/>
</dbReference>
<keyword evidence="9 12" id="KW-0368">Histidine biosynthesis</keyword>
<gene>
    <name evidence="12" type="primary">hisA</name>
    <name evidence="15" type="ORF">A2290_07350</name>
</gene>
<sequence>MFEIIPAIDILDGKCVRLKQGHFDKKTIYYEDPVKAMLTWEQEGAKRLHVVDLDGARTGTPKNFEIIKKIVETSNIAIQVGGGYRRMDDIEKLLSLGISRVVLGSSAIFNPNLIEKVCQKFRDQIIVAVDAKDGKVMANGWTNVSQKTAAALGQEVVAMGVKRFIFTDISRDGMLTGPNFDEIEKFANAVKVPVIASGGVACTEDIEKLKKLPLEGCIVGQALYTGSIKLKELL</sequence>
<dbReference type="Proteomes" id="UP000177905">
    <property type="component" value="Unassembled WGS sequence"/>
</dbReference>
<keyword evidence="7 12" id="KW-0963">Cytoplasm</keyword>
<evidence type="ECO:0000313" key="15">
    <source>
        <dbReference type="EMBL" id="OGC14897.1"/>
    </source>
</evidence>
<dbReference type="EC" id="5.3.1.16" evidence="5 12"/>
<comment type="catalytic activity">
    <reaction evidence="1 12 14">
        <text>1-(5-phospho-beta-D-ribosyl)-5-[(5-phospho-beta-D-ribosylamino)methylideneamino]imidazole-4-carboxamide = 5-[(5-phospho-1-deoxy-D-ribulos-1-ylimino)methylamino]-1-(5-phospho-beta-D-ribosyl)imidazole-4-carboxamide</text>
        <dbReference type="Rhea" id="RHEA:15469"/>
        <dbReference type="ChEBI" id="CHEBI:58435"/>
        <dbReference type="ChEBI" id="CHEBI:58525"/>
        <dbReference type="EC" id="5.3.1.16"/>
    </reaction>
</comment>
<evidence type="ECO:0000256" key="14">
    <source>
        <dbReference type="RuleBase" id="RU003658"/>
    </source>
</evidence>
<evidence type="ECO:0000313" key="16">
    <source>
        <dbReference type="Proteomes" id="UP000177905"/>
    </source>
</evidence>
<dbReference type="PANTHER" id="PTHR43090:SF2">
    <property type="entry name" value="1-(5-PHOSPHORIBOSYL)-5-[(5-PHOSPHORIBOSYLAMINO)METHYLIDENEAMINO] IMIDAZOLE-4-CARBOXAMIDE ISOMERASE"/>
    <property type="match status" value="1"/>
</dbReference>
<evidence type="ECO:0000256" key="13">
    <source>
        <dbReference type="RuleBase" id="RU003657"/>
    </source>
</evidence>
<evidence type="ECO:0000256" key="8">
    <source>
        <dbReference type="ARBA" id="ARBA00022605"/>
    </source>
</evidence>
<organism evidence="15 16">
    <name type="scientific">candidate division WOR-1 bacterium RIFOXYB2_FULL_36_35</name>
    <dbReference type="NCBI Taxonomy" id="1802578"/>
    <lineage>
        <taxon>Bacteria</taxon>
        <taxon>Bacillati</taxon>
        <taxon>Saganbacteria</taxon>
    </lineage>
</organism>
<reference evidence="15 16" key="1">
    <citation type="journal article" date="2016" name="Nat. Commun.">
        <title>Thousands of microbial genomes shed light on interconnected biogeochemical processes in an aquifer system.</title>
        <authorList>
            <person name="Anantharaman K."/>
            <person name="Brown C.T."/>
            <person name="Hug L.A."/>
            <person name="Sharon I."/>
            <person name="Castelle C.J."/>
            <person name="Probst A.J."/>
            <person name="Thomas B.C."/>
            <person name="Singh A."/>
            <person name="Wilkins M.J."/>
            <person name="Karaoz U."/>
            <person name="Brodie E.L."/>
            <person name="Williams K.H."/>
            <person name="Hubbard S.S."/>
            <person name="Banfield J.F."/>
        </authorList>
    </citation>
    <scope>NUCLEOTIDE SEQUENCE [LARGE SCALE GENOMIC DNA]</scope>
</reference>
<dbReference type="InterPro" id="IPR013785">
    <property type="entry name" value="Aldolase_TIM"/>
</dbReference>
<comment type="pathway">
    <text evidence="3 12 14">Amino-acid biosynthesis; L-histidine biosynthesis; L-histidine from 5-phospho-alpha-D-ribose 1-diphosphate: step 4/9.</text>
</comment>
<evidence type="ECO:0000256" key="3">
    <source>
        <dbReference type="ARBA" id="ARBA00005133"/>
    </source>
</evidence>
<dbReference type="GO" id="GO:0005737">
    <property type="term" value="C:cytoplasm"/>
    <property type="evidence" value="ECO:0007669"/>
    <property type="project" value="UniProtKB-SubCell"/>
</dbReference>
<comment type="caution">
    <text evidence="15">The sequence shown here is derived from an EMBL/GenBank/DDBJ whole genome shotgun (WGS) entry which is preliminary data.</text>
</comment>
<dbReference type="InterPro" id="IPR006062">
    <property type="entry name" value="His_biosynth"/>
</dbReference>
<evidence type="ECO:0000256" key="4">
    <source>
        <dbReference type="ARBA" id="ARBA00009667"/>
    </source>
</evidence>
<dbReference type="InterPro" id="IPR044524">
    <property type="entry name" value="Isoase_HisA-like"/>
</dbReference>
<dbReference type="FunFam" id="3.20.20.70:FF:000009">
    <property type="entry name" value="1-(5-phosphoribosyl)-5-[(5-phosphoribosylamino)methylideneamino] imidazole-4-carboxamide isomerase"/>
    <property type="match status" value="1"/>
</dbReference>
<evidence type="ECO:0000256" key="7">
    <source>
        <dbReference type="ARBA" id="ARBA00022490"/>
    </source>
</evidence>
<dbReference type="InterPro" id="IPR011060">
    <property type="entry name" value="RibuloseP-bd_barrel"/>
</dbReference>
<dbReference type="UniPathway" id="UPA00031">
    <property type="reaction ID" value="UER00009"/>
</dbReference>
<dbReference type="NCBIfam" id="TIGR00007">
    <property type="entry name" value="1-(5-phosphoribosyl)-5-[(5-phosphoribosylamino)methylideneamino]imidazole-4-carboxamide isomerase"/>
    <property type="match status" value="1"/>
</dbReference>
<accession>A0A1F4S3F0</accession>
<name>A0A1F4S3F0_UNCSA</name>
<dbReference type="AlphaFoldDB" id="A0A1F4S3F0"/>
<dbReference type="GO" id="GO:0003949">
    <property type="term" value="F:1-(5-phosphoribosyl)-5-[(5-phosphoribosylamino)methylideneamino]imidazole-4-carboxamide isomerase activity"/>
    <property type="evidence" value="ECO:0007669"/>
    <property type="project" value="UniProtKB-UniRule"/>
</dbReference>
<keyword evidence="10 12" id="KW-0413">Isomerase</keyword>
<proteinExistence type="inferred from homology"/>
<evidence type="ECO:0000256" key="5">
    <source>
        <dbReference type="ARBA" id="ARBA00012550"/>
    </source>
</evidence>
<feature type="active site" description="Proton donor" evidence="12">
    <location>
        <position position="130"/>
    </location>
</feature>
<evidence type="ECO:0000256" key="12">
    <source>
        <dbReference type="HAMAP-Rule" id="MF_01014"/>
    </source>
</evidence>
<dbReference type="HAMAP" id="MF_01014">
    <property type="entry name" value="HisA"/>
    <property type="match status" value="1"/>
</dbReference>
<dbReference type="SUPFAM" id="SSF51366">
    <property type="entry name" value="Ribulose-phoshate binding barrel"/>
    <property type="match status" value="1"/>
</dbReference>
<protein>
    <recommendedName>
        <fullName evidence="6 12">1-(5-phosphoribosyl)-5-[(5-phosphoribosylamino)methylideneamino] imidazole-4-carboxamide isomerase</fullName>
        <ecNumber evidence="5 12">5.3.1.16</ecNumber>
    </recommendedName>
    <alternativeName>
        <fullName evidence="11 12">Phosphoribosylformimino-5-aminoimidazole carboxamide ribotide isomerase</fullName>
    </alternativeName>
</protein>
<dbReference type="GO" id="GO:0000105">
    <property type="term" value="P:L-histidine biosynthetic process"/>
    <property type="evidence" value="ECO:0007669"/>
    <property type="project" value="UniProtKB-UniRule"/>
</dbReference>
<feature type="active site" description="Proton acceptor" evidence="12">
    <location>
        <position position="9"/>
    </location>
</feature>
<evidence type="ECO:0000256" key="2">
    <source>
        <dbReference type="ARBA" id="ARBA00004496"/>
    </source>
</evidence>
<dbReference type="Pfam" id="PF00977">
    <property type="entry name" value="His_biosynth"/>
    <property type="match status" value="1"/>
</dbReference>
<dbReference type="NCBIfam" id="NF010112">
    <property type="entry name" value="PRK13585.1"/>
    <property type="match status" value="1"/>
</dbReference>
<comment type="subcellular location">
    <subcellularLocation>
        <location evidence="2 12 14">Cytoplasm</location>
    </subcellularLocation>
</comment>